<evidence type="ECO:0000313" key="2">
    <source>
        <dbReference type="Proteomes" id="UP000019140"/>
    </source>
</evidence>
<evidence type="ECO:0000313" key="1">
    <source>
        <dbReference type="EMBL" id="ETX06943.1"/>
    </source>
</evidence>
<dbReference type="InterPro" id="IPR043138">
    <property type="entry name" value="GGT_lsub"/>
</dbReference>
<dbReference type="Proteomes" id="UP000019140">
    <property type="component" value="Unassembled WGS sequence"/>
</dbReference>
<comment type="caution">
    <text evidence="1">The sequence shown here is derived from an EMBL/GenBank/DDBJ whole genome shotgun (WGS) entry which is preliminary data.</text>
</comment>
<dbReference type="InterPro" id="IPR043137">
    <property type="entry name" value="GGT_ssub_C"/>
</dbReference>
<gene>
    <name evidence="1" type="ORF">ETSY2_14080</name>
</gene>
<dbReference type="SUPFAM" id="SSF56235">
    <property type="entry name" value="N-terminal nucleophile aminohydrolases (Ntn hydrolases)"/>
    <property type="match status" value="1"/>
</dbReference>
<dbReference type="Gene3D" id="3.60.20.40">
    <property type="match status" value="1"/>
</dbReference>
<dbReference type="Pfam" id="PF01019">
    <property type="entry name" value="G_glu_transpept"/>
    <property type="match status" value="1"/>
</dbReference>
<dbReference type="EMBL" id="AZHX01000567">
    <property type="protein sequence ID" value="ETX06943.1"/>
    <property type="molecule type" value="Genomic_DNA"/>
</dbReference>
<dbReference type="PATRIC" id="fig|1429439.4.peg.2400"/>
<keyword evidence="2" id="KW-1185">Reference proteome</keyword>
<reference evidence="1 2" key="1">
    <citation type="journal article" date="2014" name="Nature">
        <title>An environmental bacterial taxon with a large and distinct metabolic repertoire.</title>
        <authorList>
            <person name="Wilson M.C."/>
            <person name="Mori T."/>
            <person name="Ruckert C."/>
            <person name="Uria A.R."/>
            <person name="Helf M.J."/>
            <person name="Takada K."/>
            <person name="Gernert C."/>
            <person name="Steffens U.A."/>
            <person name="Heycke N."/>
            <person name="Schmitt S."/>
            <person name="Rinke C."/>
            <person name="Helfrich E.J."/>
            <person name="Brachmann A.O."/>
            <person name="Gurgui C."/>
            <person name="Wakimoto T."/>
            <person name="Kracht M."/>
            <person name="Crusemann M."/>
            <person name="Hentschel U."/>
            <person name="Abe I."/>
            <person name="Matsunaga S."/>
            <person name="Kalinowski J."/>
            <person name="Takeyama H."/>
            <person name="Piel J."/>
        </authorList>
    </citation>
    <scope>NUCLEOTIDE SEQUENCE [LARGE SCALE GENOMIC DNA]</scope>
    <source>
        <strain evidence="2">TSY2</strain>
    </source>
</reference>
<evidence type="ECO:0008006" key="3">
    <source>
        <dbReference type="Google" id="ProtNLM"/>
    </source>
</evidence>
<accession>W4M9R3</accession>
<dbReference type="Gene3D" id="1.10.246.130">
    <property type="match status" value="1"/>
</dbReference>
<sequence length="583" mass="63571">MAKGINSYRPPIMGVTHMVSAGHYLAAAAGYRILEQGGNAIDAGVASGIAINVVMPENTNFGGVAPIMIYHAATDEVVTISGLGRWPRAASIEYFEQHHSGEIPLGITRSVIPAAPDAWITALEQYGTMSFEQVVTPALELAEKGHPLSQPVRDGIAAQATPAEGGMPFRFPSTRDLFMPGGRVPEVGERFVQRDLARTFKRLIEAERGQSHQSREGGLRAARDLFYKGEIAAEMARFSAEQGGLITREDLAEFSVQIEPPVQGTYQDISVLTCGPWCQGPVVAQTLQMLEDDDIQALGHNSPDYIHLVAEALNLSFADREQFYGDPEFVDVPMDILLSKAYTDERRRVVDMTQAFGHMPPPGDLSAYVDSLARPERRLSGLPREEHHYDTSYTCVVDQWGNAFSGTPSDASFWSPIVPGLGLIMSGRGSQSWLDRDHASSLQPWKRPRLTPNPAMVFRNGKLLMPFGCPGGDAQCQAMVQMFLNIVAFGMDPQSAIEAPRFTSLNFPNSFWPHAYLPGRLNVEGRIDAATRAALSARGHEVSVTNDWERMSMAVLSAIVVDTASGVLSAGADPRRDTYAIGR</sequence>
<dbReference type="InterPro" id="IPR029055">
    <property type="entry name" value="Ntn_hydrolases_N"/>
</dbReference>
<dbReference type="PRINTS" id="PR01210">
    <property type="entry name" value="GGTRANSPTASE"/>
</dbReference>
<dbReference type="PANTHER" id="PTHR43881:SF1">
    <property type="entry name" value="GAMMA-GLUTAMYLTRANSPEPTIDASE (AFU_ORTHOLOGUE AFUA_4G13580)"/>
    <property type="match status" value="1"/>
</dbReference>
<protein>
    <recommendedName>
        <fullName evidence="3">Gamma-glutamyltransferase</fullName>
    </recommendedName>
</protein>
<organism evidence="1 2">
    <name type="scientific">Candidatus Entotheonella gemina</name>
    <dbReference type="NCBI Taxonomy" id="1429439"/>
    <lineage>
        <taxon>Bacteria</taxon>
        <taxon>Pseudomonadati</taxon>
        <taxon>Nitrospinota/Tectimicrobiota group</taxon>
        <taxon>Candidatus Tectimicrobiota</taxon>
        <taxon>Candidatus Entotheonellia</taxon>
        <taxon>Candidatus Entotheonellales</taxon>
        <taxon>Candidatus Entotheonellaceae</taxon>
        <taxon>Candidatus Entotheonella</taxon>
    </lineage>
</organism>
<name>W4M9R3_9BACT</name>
<dbReference type="PANTHER" id="PTHR43881">
    <property type="entry name" value="GAMMA-GLUTAMYLTRANSPEPTIDASE (AFU_ORTHOLOGUE AFUA_4G13580)"/>
    <property type="match status" value="1"/>
</dbReference>
<dbReference type="HOGENOM" id="CLU_014813_3_2_7"/>
<dbReference type="InterPro" id="IPR052896">
    <property type="entry name" value="GGT-like_enzyme"/>
</dbReference>
<proteinExistence type="predicted"/>
<dbReference type="AlphaFoldDB" id="W4M9R3"/>